<dbReference type="EMBL" id="RDBE01000010">
    <property type="protein sequence ID" value="RLV47529.1"/>
    <property type="molecule type" value="Genomic_DNA"/>
</dbReference>
<evidence type="ECO:0000313" key="2">
    <source>
        <dbReference type="Proteomes" id="UP000281708"/>
    </source>
</evidence>
<evidence type="ECO:0000313" key="1">
    <source>
        <dbReference type="EMBL" id="RLV47529.1"/>
    </source>
</evidence>
<proteinExistence type="predicted"/>
<comment type="caution">
    <text evidence="1">The sequence shown here is derived from an EMBL/GenBank/DDBJ whole genome shotgun (WGS) entry which is preliminary data.</text>
</comment>
<dbReference type="RefSeq" id="WP_121807033.1">
    <property type="nucleotide sequence ID" value="NZ_RDBE01000010.1"/>
</dbReference>
<dbReference type="AlphaFoldDB" id="A0A3L8NYU0"/>
<dbReference type="Proteomes" id="UP000281708">
    <property type="component" value="Unassembled WGS sequence"/>
</dbReference>
<protein>
    <submittedName>
        <fullName evidence="1">Uncharacterized protein</fullName>
    </submittedName>
</protein>
<keyword evidence="2" id="KW-1185">Reference proteome</keyword>
<accession>A0A3L8NYU0</accession>
<sequence>MGSVGSEGIDPAWEAAITPIVASLAPWGVVGGFVEVDASGSPVLWLRATTEIGRVELQAQAFLLPQVQIILTRLGLPYAMVRDLRLAMTSVEAESS</sequence>
<dbReference type="OrthoDB" id="3785874at2"/>
<organism evidence="1 2">
    <name type="scientific">Nocardioides mangrovicus</name>
    <dbReference type="NCBI Taxonomy" id="2478913"/>
    <lineage>
        <taxon>Bacteria</taxon>
        <taxon>Bacillati</taxon>
        <taxon>Actinomycetota</taxon>
        <taxon>Actinomycetes</taxon>
        <taxon>Propionibacteriales</taxon>
        <taxon>Nocardioidaceae</taxon>
        <taxon>Nocardioides</taxon>
    </lineage>
</organism>
<reference evidence="1 2" key="1">
    <citation type="submission" date="2018-10" db="EMBL/GenBank/DDBJ databases">
        <title>Marmoricola sp. 4Q3S-7 whole genome shotgun sequence.</title>
        <authorList>
            <person name="Li F."/>
        </authorList>
    </citation>
    <scope>NUCLEOTIDE SEQUENCE [LARGE SCALE GENOMIC DNA]</scope>
    <source>
        <strain evidence="1 2">4Q3S-7</strain>
    </source>
</reference>
<name>A0A3L8NYU0_9ACTN</name>
<gene>
    <name evidence="1" type="ORF">D9V37_15225</name>
</gene>